<evidence type="ECO:0000256" key="3">
    <source>
        <dbReference type="ARBA" id="ARBA00022989"/>
    </source>
</evidence>
<dbReference type="Gene3D" id="3.40.50.410">
    <property type="entry name" value="von Willebrand factor, type A domain"/>
    <property type="match status" value="1"/>
</dbReference>
<gene>
    <name evidence="7" type="ORF">QQ020_35500</name>
</gene>
<keyword evidence="8" id="KW-1185">Reference proteome</keyword>
<evidence type="ECO:0000256" key="1">
    <source>
        <dbReference type="ARBA" id="ARBA00022475"/>
    </source>
</evidence>
<protein>
    <submittedName>
        <fullName evidence="7">VWA domain-containing protein</fullName>
    </submittedName>
</protein>
<dbReference type="SUPFAM" id="SSF53300">
    <property type="entry name" value="vWA-like"/>
    <property type="match status" value="1"/>
</dbReference>
<keyword evidence="2 5" id="KW-0812">Transmembrane</keyword>
<evidence type="ECO:0000259" key="6">
    <source>
        <dbReference type="PROSITE" id="PS50234"/>
    </source>
</evidence>
<evidence type="ECO:0000256" key="2">
    <source>
        <dbReference type="ARBA" id="ARBA00022692"/>
    </source>
</evidence>
<accession>A0ABT8LI10</accession>
<evidence type="ECO:0000313" key="8">
    <source>
        <dbReference type="Proteomes" id="UP001172083"/>
    </source>
</evidence>
<dbReference type="InterPro" id="IPR050768">
    <property type="entry name" value="UPF0353/GerABKA_families"/>
</dbReference>
<dbReference type="PROSITE" id="PS50234">
    <property type="entry name" value="VWFA"/>
    <property type="match status" value="1"/>
</dbReference>
<name>A0ABT8LI10_9BACT</name>
<evidence type="ECO:0000256" key="4">
    <source>
        <dbReference type="ARBA" id="ARBA00023136"/>
    </source>
</evidence>
<proteinExistence type="predicted"/>
<dbReference type="Pfam" id="PF00092">
    <property type="entry name" value="VWA"/>
    <property type="match status" value="1"/>
</dbReference>
<evidence type="ECO:0000313" key="7">
    <source>
        <dbReference type="EMBL" id="MDN5217435.1"/>
    </source>
</evidence>
<feature type="transmembrane region" description="Helical" evidence="5">
    <location>
        <begin position="6"/>
        <end position="27"/>
    </location>
</feature>
<feature type="domain" description="VWFA" evidence="6">
    <location>
        <begin position="79"/>
        <end position="280"/>
    </location>
</feature>
<sequence length="324" mass="36208">MVWSNAIGLLEVLFIAAFIVFYGIYLIKVISAAKRLKSPFYAVFYKVAIRTVFFVLLIVALLGPSFGESVKEIKVIGKDIYFAVDLSGSMNAHDIQPTRLEKIKFELKHIVDEFSSDRVGLIIFSSEAFVQCPLTYDQSAFSLFLETLNTNLVPNAGTDFGSPLKIALKKFSEESEDSPVTQPKSKIIILISDGEDFGEETAAIAEKIEKQGIKLFSLGVGTERGSKIRVRGGFKRDKYGKEIVSKLNPTSLKQIASITGGKYFEINGTRNDVSRLINTIDNIEGEVRDTKKMDVSANKYFYFLGLALILFVLDFLTRFKTLRI</sequence>
<dbReference type="Proteomes" id="UP001172083">
    <property type="component" value="Unassembled WGS sequence"/>
</dbReference>
<keyword evidence="3 5" id="KW-1133">Transmembrane helix</keyword>
<reference evidence="7" key="1">
    <citation type="submission" date="2023-06" db="EMBL/GenBank/DDBJ databases">
        <title>Genomic of Agaribacillus aureum.</title>
        <authorList>
            <person name="Wang G."/>
        </authorList>
    </citation>
    <scope>NUCLEOTIDE SEQUENCE</scope>
    <source>
        <strain evidence="7">BMA12</strain>
    </source>
</reference>
<evidence type="ECO:0000256" key="5">
    <source>
        <dbReference type="SAM" id="Phobius"/>
    </source>
</evidence>
<dbReference type="RefSeq" id="WP_346762771.1">
    <property type="nucleotide sequence ID" value="NZ_JAUJEB010000016.1"/>
</dbReference>
<feature type="transmembrane region" description="Helical" evidence="5">
    <location>
        <begin position="47"/>
        <end position="66"/>
    </location>
</feature>
<organism evidence="7 8">
    <name type="scientific">Agaribacillus aureus</name>
    <dbReference type="NCBI Taxonomy" id="3051825"/>
    <lineage>
        <taxon>Bacteria</taxon>
        <taxon>Pseudomonadati</taxon>
        <taxon>Bacteroidota</taxon>
        <taxon>Cytophagia</taxon>
        <taxon>Cytophagales</taxon>
        <taxon>Splendidivirgaceae</taxon>
        <taxon>Agaribacillus</taxon>
    </lineage>
</organism>
<keyword evidence="4 5" id="KW-0472">Membrane</keyword>
<dbReference type="InterPro" id="IPR036465">
    <property type="entry name" value="vWFA_dom_sf"/>
</dbReference>
<dbReference type="SMART" id="SM00327">
    <property type="entry name" value="VWA"/>
    <property type="match status" value="1"/>
</dbReference>
<comment type="caution">
    <text evidence="7">The sequence shown here is derived from an EMBL/GenBank/DDBJ whole genome shotgun (WGS) entry which is preliminary data.</text>
</comment>
<keyword evidence="1" id="KW-1003">Cell membrane</keyword>
<dbReference type="PANTHER" id="PTHR22550">
    <property type="entry name" value="SPORE GERMINATION PROTEIN"/>
    <property type="match status" value="1"/>
</dbReference>
<feature type="transmembrane region" description="Helical" evidence="5">
    <location>
        <begin position="300"/>
        <end position="317"/>
    </location>
</feature>
<dbReference type="InterPro" id="IPR002035">
    <property type="entry name" value="VWF_A"/>
</dbReference>
<dbReference type="PANTHER" id="PTHR22550:SF5">
    <property type="entry name" value="LEUCINE ZIPPER PROTEIN 4"/>
    <property type="match status" value="1"/>
</dbReference>
<dbReference type="EMBL" id="JAUJEB010000016">
    <property type="protein sequence ID" value="MDN5217435.1"/>
    <property type="molecule type" value="Genomic_DNA"/>
</dbReference>